<proteinExistence type="predicted"/>
<protein>
    <submittedName>
        <fullName evidence="1">Uncharacterized protein</fullName>
    </submittedName>
</protein>
<dbReference type="PaxDb" id="4565-Traes_1AS_A058C4EBA.1"/>
<dbReference type="Gramene" id="TraesJAG1A03G00005170.1">
    <property type="protein sequence ID" value="TraesJAG1A03G00005170.1.CDS1"/>
    <property type="gene ID" value="TraesJAG1A03G00005170"/>
</dbReference>
<dbReference type="Pfam" id="PF00378">
    <property type="entry name" value="ECH_1"/>
    <property type="match status" value="1"/>
</dbReference>
<dbReference type="EnsemblPlants" id="TraesCS1A02G012800.1">
    <property type="protein sequence ID" value="TraesCS1A02G012800.1.cds1"/>
    <property type="gene ID" value="TraesCS1A02G012800"/>
</dbReference>
<gene>
    <name evidence="1" type="primary">LOC123065214</name>
</gene>
<dbReference type="KEGG" id="taes:123065214"/>
<dbReference type="Gramene" id="TraesWEE_scaffold_062202_01G000500.1">
    <property type="protein sequence ID" value="TraesWEE_scaffold_062202_01G000500.1"/>
    <property type="gene ID" value="TraesWEE_scaffold_062202_01G000500"/>
</dbReference>
<sequence>MSSSFCEWEKTNGIVHLKLTGADGHHYLTDEGLKELCSELAKIREDAASEPCRALITTSSPGSFCDGIDYDDLKRSMNPAEQAKALSDGMAAVIKELLEMPMLTVCAATGDAASLGLALALAHDDLVILSDASYRLGMVEDGVAVQPHIASLVREKTDRWYTLTTLKSRWRSGNWMRKWYFADCEAGTPDGVLVEAKKLVEEWAGSDGEVHADMRKQLYRESWNAVSVLQLVPE</sequence>
<dbReference type="PANTHER" id="PTHR43459:SF5">
    <property type="entry name" value="OS11G0270000 PROTEIN"/>
    <property type="match status" value="1"/>
</dbReference>
<dbReference type="Gramene" id="TraesCS1A03G0032000.1">
    <property type="protein sequence ID" value="TraesCS1A03G0032000.1.CDS1"/>
    <property type="gene ID" value="TraesCS1A03G0032000"/>
</dbReference>
<dbReference type="RefSeq" id="XP_044344523.1">
    <property type="nucleotide sequence ID" value="XM_044488588.1"/>
</dbReference>
<reference evidence="1" key="2">
    <citation type="submission" date="2018-10" db="UniProtKB">
        <authorList>
            <consortium name="EnsemblPlants"/>
        </authorList>
    </citation>
    <scope>IDENTIFICATION</scope>
</reference>
<organism evidence="1">
    <name type="scientific">Triticum aestivum</name>
    <name type="common">Wheat</name>
    <dbReference type="NCBI Taxonomy" id="4565"/>
    <lineage>
        <taxon>Eukaryota</taxon>
        <taxon>Viridiplantae</taxon>
        <taxon>Streptophyta</taxon>
        <taxon>Embryophyta</taxon>
        <taxon>Tracheophyta</taxon>
        <taxon>Spermatophyta</taxon>
        <taxon>Magnoliopsida</taxon>
        <taxon>Liliopsida</taxon>
        <taxon>Poales</taxon>
        <taxon>Poaceae</taxon>
        <taxon>BOP clade</taxon>
        <taxon>Pooideae</taxon>
        <taxon>Triticodae</taxon>
        <taxon>Triticeae</taxon>
        <taxon>Triticinae</taxon>
        <taxon>Triticum</taxon>
    </lineage>
</organism>
<dbReference type="OMA" id="GSWMRRW"/>
<reference evidence="1" key="1">
    <citation type="submission" date="2018-08" db="EMBL/GenBank/DDBJ databases">
        <authorList>
            <person name="Rossello M."/>
        </authorList>
    </citation>
    <scope>NUCLEOTIDE SEQUENCE [LARGE SCALE GENOMIC DNA]</scope>
    <source>
        <strain evidence="1">cv. Chinese Spring</strain>
    </source>
</reference>
<dbReference type="GeneID" id="123065214"/>
<dbReference type="Gramene" id="TraesMAC1A03G00003670.1">
    <property type="protein sequence ID" value="TraesMAC1A03G00003670.1.CDS1"/>
    <property type="gene ID" value="TraesMAC1A03G00003670"/>
</dbReference>
<dbReference type="PANTHER" id="PTHR43459">
    <property type="entry name" value="ENOYL-COA HYDRATASE"/>
    <property type="match status" value="1"/>
</dbReference>
<dbReference type="Proteomes" id="UP000019116">
    <property type="component" value="Chromosome 1A"/>
</dbReference>
<keyword evidence="2" id="KW-1185">Reference proteome</keyword>
<evidence type="ECO:0000313" key="1">
    <source>
        <dbReference type="EnsemblPlants" id="TraesCS1A02G012800.1.cds1"/>
    </source>
</evidence>
<name>A0A3B5XTG2_WHEAT</name>
<dbReference type="Gene3D" id="3.90.226.10">
    <property type="entry name" value="2-enoyl-CoA Hydratase, Chain A, domain 1"/>
    <property type="match status" value="1"/>
</dbReference>
<dbReference type="OrthoDB" id="617357at2759"/>
<dbReference type="InterPro" id="IPR029045">
    <property type="entry name" value="ClpP/crotonase-like_dom_sf"/>
</dbReference>
<accession>A0A3B5XTG2</accession>
<dbReference type="SMR" id="A0A3B5XTG2"/>
<dbReference type="Gramene" id="TraesCS1A02G012800.1">
    <property type="protein sequence ID" value="TraesCS1A02G012800.1.cds1"/>
    <property type="gene ID" value="TraesCS1A02G012800"/>
</dbReference>
<dbReference type="CDD" id="cd06558">
    <property type="entry name" value="crotonase-like"/>
    <property type="match status" value="1"/>
</dbReference>
<dbReference type="InterPro" id="IPR001753">
    <property type="entry name" value="Enoyl-CoA_hydra/iso"/>
</dbReference>
<dbReference type="AlphaFoldDB" id="A0A3B5XTG2"/>
<dbReference type="SUPFAM" id="SSF52096">
    <property type="entry name" value="ClpP/crotonase"/>
    <property type="match status" value="1"/>
</dbReference>
<evidence type="ECO:0000313" key="2">
    <source>
        <dbReference type="Proteomes" id="UP000019116"/>
    </source>
</evidence>
<dbReference type="STRING" id="4565.A0A3B5XTG2"/>